<proteinExistence type="predicted"/>
<dbReference type="EMBL" id="JACHJY010000009">
    <property type="protein sequence ID" value="MBB4985013.1"/>
    <property type="molecule type" value="Genomic_DNA"/>
</dbReference>
<accession>A0A7W7U4P3</accession>
<reference evidence="1 2" key="1">
    <citation type="submission" date="2020-08" db="EMBL/GenBank/DDBJ databases">
        <title>Genomic Encyclopedia of Type Strains, Phase III (KMG-III): the genomes of soil and plant-associated and newly described type strains.</title>
        <authorList>
            <person name="Whitman W."/>
        </authorList>
    </citation>
    <scope>NUCLEOTIDE SEQUENCE [LARGE SCALE GENOMIC DNA]</scope>
    <source>
        <strain evidence="1 2">SFB5A</strain>
    </source>
</reference>
<sequence length="66" mass="7452">MSTPTINGGYELNIGDWIELDVEIAPDCCETEMRTIPKTTDQQTYRCTKCKTVLIVNSNGVIYDIH</sequence>
<evidence type="ECO:0000313" key="1">
    <source>
        <dbReference type="EMBL" id="MBB4985013.1"/>
    </source>
</evidence>
<comment type="caution">
    <text evidence="1">The sequence shown here is derived from an EMBL/GenBank/DDBJ whole genome shotgun (WGS) entry which is preliminary data.</text>
</comment>
<evidence type="ECO:0000313" key="2">
    <source>
        <dbReference type="Proteomes" id="UP000582643"/>
    </source>
</evidence>
<dbReference type="RefSeq" id="WP_184932240.1">
    <property type="nucleotide sequence ID" value="NZ_JACHJY010000009.1"/>
</dbReference>
<keyword evidence="2" id="KW-1185">Reference proteome</keyword>
<protein>
    <submittedName>
        <fullName evidence="1">Uncharacterized protein</fullName>
    </submittedName>
</protein>
<dbReference type="AlphaFoldDB" id="A0A7W7U4P3"/>
<dbReference type="Proteomes" id="UP000582643">
    <property type="component" value="Unassembled WGS sequence"/>
</dbReference>
<gene>
    <name evidence="1" type="ORF">GGE06_005963</name>
</gene>
<name>A0A7W7U4P3_9ACTN</name>
<organism evidence="1 2">
    <name type="scientific">Streptomyces nymphaeiformis</name>
    <dbReference type="NCBI Taxonomy" id="2663842"/>
    <lineage>
        <taxon>Bacteria</taxon>
        <taxon>Bacillati</taxon>
        <taxon>Actinomycetota</taxon>
        <taxon>Actinomycetes</taxon>
        <taxon>Kitasatosporales</taxon>
        <taxon>Streptomycetaceae</taxon>
        <taxon>Streptomyces</taxon>
    </lineage>
</organism>